<feature type="compositionally biased region" description="Pro residues" evidence="1">
    <location>
        <begin position="1"/>
        <end position="11"/>
    </location>
</feature>
<dbReference type="WBParaSite" id="PSU_v2.g13478.t1">
    <property type="protein sequence ID" value="PSU_v2.g13478.t1"/>
    <property type="gene ID" value="PSU_v2.g13478"/>
</dbReference>
<accession>A0A914Y1Z3</accession>
<name>A0A914Y1Z3_9BILA</name>
<protein>
    <submittedName>
        <fullName evidence="3">Uncharacterized protein</fullName>
    </submittedName>
</protein>
<dbReference type="Proteomes" id="UP000887577">
    <property type="component" value="Unplaced"/>
</dbReference>
<feature type="region of interest" description="Disordered" evidence="1">
    <location>
        <begin position="131"/>
        <end position="152"/>
    </location>
</feature>
<proteinExistence type="predicted"/>
<dbReference type="AlphaFoldDB" id="A0A914Y1Z3"/>
<feature type="region of interest" description="Disordered" evidence="1">
    <location>
        <begin position="1"/>
        <end position="23"/>
    </location>
</feature>
<keyword evidence="2" id="KW-1185">Reference proteome</keyword>
<evidence type="ECO:0000313" key="2">
    <source>
        <dbReference type="Proteomes" id="UP000887577"/>
    </source>
</evidence>
<reference evidence="3" key="1">
    <citation type="submission" date="2022-11" db="UniProtKB">
        <authorList>
            <consortium name="WormBaseParasite"/>
        </authorList>
    </citation>
    <scope>IDENTIFICATION</scope>
</reference>
<organism evidence="2 3">
    <name type="scientific">Panagrolaimus superbus</name>
    <dbReference type="NCBI Taxonomy" id="310955"/>
    <lineage>
        <taxon>Eukaryota</taxon>
        <taxon>Metazoa</taxon>
        <taxon>Ecdysozoa</taxon>
        <taxon>Nematoda</taxon>
        <taxon>Chromadorea</taxon>
        <taxon>Rhabditida</taxon>
        <taxon>Tylenchina</taxon>
        <taxon>Panagrolaimomorpha</taxon>
        <taxon>Panagrolaimoidea</taxon>
        <taxon>Panagrolaimidae</taxon>
        <taxon>Panagrolaimus</taxon>
    </lineage>
</organism>
<feature type="region of interest" description="Disordered" evidence="1">
    <location>
        <begin position="60"/>
        <end position="98"/>
    </location>
</feature>
<evidence type="ECO:0000256" key="1">
    <source>
        <dbReference type="SAM" id="MobiDB-lite"/>
    </source>
</evidence>
<sequence>MDTPRKLPPFPSGTSTRNRRQIEVEPQPLYDEFIEILNVALSDASQAGVMMQEIAHRELHPPPATTPLRNHRKSNNQRFTPYSIERRPSNRFANPNPPPSMFDIRNTLFSPPVTPQRPALQFFSPLTLSRSADSLTPSTTPQRPSPLSNPATVSRVFNLPDFQNLHVYA</sequence>
<evidence type="ECO:0000313" key="3">
    <source>
        <dbReference type="WBParaSite" id="PSU_v2.g13478.t1"/>
    </source>
</evidence>